<proteinExistence type="predicted"/>
<protein>
    <submittedName>
        <fullName evidence="2">Uncharacterized protein</fullName>
    </submittedName>
</protein>
<sequence length="71" mass="7829">MKDHFLLAFQVRPHLPHVKTAHDELKDLSSLQQSPAVAAGCKRHKAVRKGEGLRGCRPFGNGTDELGDQVK</sequence>
<evidence type="ECO:0000313" key="3">
    <source>
        <dbReference type="Proteomes" id="UP001469553"/>
    </source>
</evidence>
<keyword evidence="3" id="KW-1185">Reference proteome</keyword>
<accession>A0ABV0XPA7</accession>
<evidence type="ECO:0000313" key="2">
    <source>
        <dbReference type="EMBL" id="MEQ2283314.1"/>
    </source>
</evidence>
<evidence type="ECO:0000256" key="1">
    <source>
        <dbReference type="SAM" id="MobiDB-lite"/>
    </source>
</evidence>
<dbReference type="Proteomes" id="UP001469553">
    <property type="component" value="Unassembled WGS sequence"/>
</dbReference>
<reference evidence="2 3" key="1">
    <citation type="submission" date="2021-06" db="EMBL/GenBank/DDBJ databases">
        <authorList>
            <person name="Palmer J.M."/>
        </authorList>
    </citation>
    <scope>NUCLEOTIDE SEQUENCE [LARGE SCALE GENOMIC DNA]</scope>
    <source>
        <strain evidence="2 3">AS_MEX2019</strain>
        <tissue evidence="2">Muscle</tissue>
    </source>
</reference>
<organism evidence="2 3">
    <name type="scientific">Ameca splendens</name>
    <dbReference type="NCBI Taxonomy" id="208324"/>
    <lineage>
        <taxon>Eukaryota</taxon>
        <taxon>Metazoa</taxon>
        <taxon>Chordata</taxon>
        <taxon>Craniata</taxon>
        <taxon>Vertebrata</taxon>
        <taxon>Euteleostomi</taxon>
        <taxon>Actinopterygii</taxon>
        <taxon>Neopterygii</taxon>
        <taxon>Teleostei</taxon>
        <taxon>Neoteleostei</taxon>
        <taxon>Acanthomorphata</taxon>
        <taxon>Ovalentaria</taxon>
        <taxon>Atherinomorphae</taxon>
        <taxon>Cyprinodontiformes</taxon>
        <taxon>Goodeidae</taxon>
        <taxon>Ameca</taxon>
    </lineage>
</organism>
<comment type="caution">
    <text evidence="2">The sequence shown here is derived from an EMBL/GenBank/DDBJ whole genome shotgun (WGS) entry which is preliminary data.</text>
</comment>
<dbReference type="EMBL" id="JAHRIP010009971">
    <property type="protein sequence ID" value="MEQ2283314.1"/>
    <property type="molecule type" value="Genomic_DNA"/>
</dbReference>
<gene>
    <name evidence="2" type="ORF">AMECASPLE_009947</name>
</gene>
<feature type="region of interest" description="Disordered" evidence="1">
    <location>
        <begin position="52"/>
        <end position="71"/>
    </location>
</feature>
<name>A0ABV0XPA7_9TELE</name>